<reference evidence="2" key="2">
    <citation type="journal article" date="2022" name="Microbiol. Resour. Announc.">
        <title>Metagenome Sequencing to Explore Phylogenomics of Terrestrial Cyanobacteria.</title>
        <authorList>
            <person name="Ward R.D."/>
            <person name="Stajich J.E."/>
            <person name="Johansen J.R."/>
            <person name="Huntemann M."/>
            <person name="Clum A."/>
            <person name="Foster B."/>
            <person name="Foster B."/>
            <person name="Roux S."/>
            <person name="Palaniappan K."/>
            <person name="Varghese N."/>
            <person name="Mukherjee S."/>
            <person name="Reddy T.B.K."/>
            <person name="Daum C."/>
            <person name="Copeland A."/>
            <person name="Chen I.A."/>
            <person name="Ivanova N.N."/>
            <person name="Kyrpides N.C."/>
            <person name="Shapiro N."/>
            <person name="Eloe-Fadrosh E.A."/>
            <person name="Pietrasiak N."/>
        </authorList>
    </citation>
    <scope>NUCLEOTIDE SEQUENCE</scope>
    <source>
        <strain evidence="2">UHER 2000/2452</strain>
    </source>
</reference>
<accession>A0A951UQ92</accession>
<evidence type="ECO:0000256" key="1">
    <source>
        <dbReference type="SAM" id="Phobius"/>
    </source>
</evidence>
<feature type="transmembrane region" description="Helical" evidence="1">
    <location>
        <begin position="21"/>
        <end position="43"/>
    </location>
</feature>
<dbReference type="Proteomes" id="UP000757435">
    <property type="component" value="Unassembled WGS sequence"/>
</dbReference>
<name>A0A951UQ92_9CYAN</name>
<evidence type="ECO:0000313" key="2">
    <source>
        <dbReference type="EMBL" id="MBW4662452.1"/>
    </source>
</evidence>
<protein>
    <submittedName>
        <fullName evidence="2">Uncharacterized protein</fullName>
    </submittedName>
</protein>
<evidence type="ECO:0000313" key="3">
    <source>
        <dbReference type="Proteomes" id="UP000757435"/>
    </source>
</evidence>
<keyword evidence="1" id="KW-1133">Transmembrane helix</keyword>
<keyword evidence="1" id="KW-0812">Transmembrane</keyword>
<keyword evidence="1" id="KW-0472">Membrane</keyword>
<proteinExistence type="predicted"/>
<organism evidence="2 3">
    <name type="scientific">Drouetiella hepatica Uher 2000/2452</name>
    <dbReference type="NCBI Taxonomy" id="904376"/>
    <lineage>
        <taxon>Bacteria</taxon>
        <taxon>Bacillati</taxon>
        <taxon>Cyanobacteriota</taxon>
        <taxon>Cyanophyceae</taxon>
        <taxon>Oculatellales</taxon>
        <taxon>Oculatellaceae</taxon>
        <taxon>Drouetiella</taxon>
    </lineage>
</organism>
<comment type="caution">
    <text evidence="2">The sequence shown here is derived from an EMBL/GenBank/DDBJ whole genome shotgun (WGS) entry which is preliminary data.</text>
</comment>
<reference evidence="2" key="1">
    <citation type="submission" date="2021-05" db="EMBL/GenBank/DDBJ databases">
        <authorList>
            <person name="Pietrasiak N."/>
            <person name="Ward R."/>
            <person name="Stajich J.E."/>
            <person name="Kurbessoian T."/>
        </authorList>
    </citation>
    <scope>NUCLEOTIDE SEQUENCE</scope>
    <source>
        <strain evidence="2">UHER 2000/2452</strain>
    </source>
</reference>
<dbReference type="AlphaFoldDB" id="A0A951UQ92"/>
<gene>
    <name evidence="2" type="ORF">KME15_27715</name>
</gene>
<dbReference type="EMBL" id="JAHHHD010000077">
    <property type="protein sequence ID" value="MBW4662452.1"/>
    <property type="molecule type" value="Genomic_DNA"/>
</dbReference>
<sequence length="106" mass="11901">MTVSSSFWAKNVSLPYPSNDIACILLLTIYQYGAGFLGVLQIFNSKTDELITTLWMDKDILPYLAGSMDSRDSEDLGRVILGHYNVQKASDLINPEKRQKTEVIRG</sequence>